<dbReference type="EMBL" id="JBJJXI010000045">
    <property type="protein sequence ID" value="KAL3401508.1"/>
    <property type="molecule type" value="Genomic_DNA"/>
</dbReference>
<keyword evidence="2 3" id="KW-0040">ANK repeat</keyword>
<accession>A0ABD2X916</accession>
<evidence type="ECO:0000256" key="3">
    <source>
        <dbReference type="PROSITE-ProRule" id="PRU00023"/>
    </source>
</evidence>
<dbReference type="SMART" id="SM00248">
    <property type="entry name" value="ANK"/>
    <property type="match status" value="4"/>
</dbReference>
<evidence type="ECO:0000313" key="5">
    <source>
        <dbReference type="Proteomes" id="UP001627154"/>
    </source>
</evidence>
<evidence type="ECO:0008006" key="6">
    <source>
        <dbReference type="Google" id="ProtNLM"/>
    </source>
</evidence>
<name>A0ABD2X916_9HYME</name>
<keyword evidence="5" id="KW-1185">Reference proteome</keyword>
<dbReference type="SUPFAM" id="SSF48403">
    <property type="entry name" value="Ankyrin repeat"/>
    <property type="match status" value="1"/>
</dbReference>
<dbReference type="Proteomes" id="UP001627154">
    <property type="component" value="Unassembled WGS sequence"/>
</dbReference>
<evidence type="ECO:0000256" key="2">
    <source>
        <dbReference type="ARBA" id="ARBA00023043"/>
    </source>
</evidence>
<feature type="repeat" description="ANK" evidence="3">
    <location>
        <begin position="446"/>
        <end position="478"/>
    </location>
</feature>
<evidence type="ECO:0000313" key="4">
    <source>
        <dbReference type="EMBL" id="KAL3401508.1"/>
    </source>
</evidence>
<dbReference type="PANTHER" id="PTHR24198:SF165">
    <property type="entry name" value="ANKYRIN REPEAT-CONTAINING PROTEIN-RELATED"/>
    <property type="match status" value="1"/>
</dbReference>
<organism evidence="4 5">
    <name type="scientific">Trichogramma kaykai</name>
    <dbReference type="NCBI Taxonomy" id="54128"/>
    <lineage>
        <taxon>Eukaryota</taxon>
        <taxon>Metazoa</taxon>
        <taxon>Ecdysozoa</taxon>
        <taxon>Arthropoda</taxon>
        <taxon>Hexapoda</taxon>
        <taxon>Insecta</taxon>
        <taxon>Pterygota</taxon>
        <taxon>Neoptera</taxon>
        <taxon>Endopterygota</taxon>
        <taxon>Hymenoptera</taxon>
        <taxon>Apocrita</taxon>
        <taxon>Proctotrupomorpha</taxon>
        <taxon>Chalcidoidea</taxon>
        <taxon>Trichogrammatidae</taxon>
        <taxon>Trichogramma</taxon>
    </lineage>
</organism>
<dbReference type="InterPro" id="IPR036770">
    <property type="entry name" value="Ankyrin_rpt-contain_sf"/>
</dbReference>
<dbReference type="Gene3D" id="1.25.40.20">
    <property type="entry name" value="Ankyrin repeat-containing domain"/>
    <property type="match status" value="2"/>
</dbReference>
<dbReference type="Pfam" id="PF12796">
    <property type="entry name" value="Ank_2"/>
    <property type="match status" value="1"/>
</dbReference>
<dbReference type="PROSITE" id="PS50088">
    <property type="entry name" value="ANK_REPEAT"/>
    <property type="match status" value="2"/>
</dbReference>
<dbReference type="Pfam" id="PF00023">
    <property type="entry name" value="Ank"/>
    <property type="match status" value="1"/>
</dbReference>
<dbReference type="InterPro" id="IPR002110">
    <property type="entry name" value="Ankyrin_rpt"/>
</dbReference>
<sequence length="778" mass="90674">MRLRKKRIKSMEVNREMYCENRIDRSMRLRLKLSDQVRQAVTAVPKVIRSCHVSSENNDIHCDKLKCFKRWLKQKKSLWCERKYKSLQKKLRKLDDGETVSPTFLAYLSKANALTFFLARAIIDRDYQMIEYLFPLWKKVEPLDRAGNTAIHLAWYLENDKALDMFFNQIAYSNDKNTEGLSHLHIACLRGNMTGLNKLLSQPRVDLNERYSYRFHKYGDADFPSTPLHMAVESQSLGIIKKLVARGADKTARDERGRTPLLRLMMISVKETDRLRSVCSKMVPHLRQPYPQKSDIMLLLQPYFSSSIQVPQQPEIQNLPLPLQHMFPNGFFANIGQDFFNRRVRHLNRRRALEEEPRPQIEDNVAIRSPWESIHCWVRYDCRKFHVNNYLQSFPNLDFILHWVILAGVSDCDIPDFELCLQDEIGAEIVDILIQNGAPVNHLDQDGNSPLQLAVSYMNIDVVRVLLKYGARVDDIEFAGGYFDNSDRLLRCYEVVDNIVQIVDALEKHGFEMTPEQNITVITFLLDTDAFFNKSNMQTILCFGSSDQIRSYYSSQIDISTQVQREKCMLSFYHGPHYLVPNEREILDVIRETRKCRAEMSASGLYFKWDDETIMLQALVMLQAHLRVSVKHFDVCNTDRICRQAEVAKAYPVNGTTTLYDLATMNPTKLFNHMPPNTDIRKFLADSYLRQTALIILRRLNGQMARIRISEFVRKRVMDPFATAVVSTLPYLCSEHLVRVCDVDSLIPLYIASLPQDIPYKDLKRERLIRLLTIPEFW</sequence>
<comment type="caution">
    <text evidence="4">The sequence shown here is derived from an EMBL/GenBank/DDBJ whole genome shotgun (WGS) entry which is preliminary data.</text>
</comment>
<keyword evidence="1" id="KW-0677">Repeat</keyword>
<evidence type="ECO:0000256" key="1">
    <source>
        <dbReference type="ARBA" id="ARBA00022737"/>
    </source>
</evidence>
<feature type="repeat" description="ANK" evidence="3">
    <location>
        <begin position="223"/>
        <end position="255"/>
    </location>
</feature>
<dbReference type="AlphaFoldDB" id="A0ABD2X916"/>
<dbReference type="PROSITE" id="PS50297">
    <property type="entry name" value="ANK_REP_REGION"/>
    <property type="match status" value="2"/>
</dbReference>
<reference evidence="4 5" key="1">
    <citation type="journal article" date="2024" name="bioRxiv">
        <title>A reference genome for Trichogramma kaykai: A tiny desert-dwelling parasitoid wasp with competing sex-ratio distorters.</title>
        <authorList>
            <person name="Culotta J."/>
            <person name="Lindsey A.R."/>
        </authorList>
    </citation>
    <scope>NUCLEOTIDE SEQUENCE [LARGE SCALE GENOMIC DNA]</scope>
    <source>
        <strain evidence="4 5">KSX58</strain>
    </source>
</reference>
<protein>
    <recommendedName>
        <fullName evidence="6">SOCS box domain-containing protein</fullName>
    </recommendedName>
</protein>
<dbReference type="PANTHER" id="PTHR24198">
    <property type="entry name" value="ANKYRIN REPEAT AND PROTEIN KINASE DOMAIN-CONTAINING PROTEIN"/>
    <property type="match status" value="1"/>
</dbReference>
<gene>
    <name evidence="4" type="ORF">TKK_005335</name>
</gene>
<proteinExistence type="predicted"/>